<evidence type="ECO:0000313" key="3">
    <source>
        <dbReference type="EMBL" id="KAF5573796.1"/>
    </source>
</evidence>
<dbReference type="EMBL" id="JAAOAR010000777">
    <property type="protein sequence ID" value="KAF5573796.1"/>
    <property type="molecule type" value="Genomic_DNA"/>
</dbReference>
<name>A0A8H5KKE5_9HYPO</name>
<sequence length="255" mass="28583">MKVTAITRIIALSFPAIASAFRISRESVAGHVTEGCAKALTSEIKCNSYILDMNLNYYQKWVGDIELADKICTETCSDSFRIWNDTVAKDCAGDMNSSDSDARSTTSFWMRSISHKWQGFNETCIKDTESGQILDGFSHIARDQQRPIEELCHPCYGKVLTVMSKPFLWSVADFYIWTPTEDDLYWQRQLDLVQRKCGGSKSTAIASSESPERTVAQEPREGPTPHGPTDPGIPSDCSFFTMIKYFDGCSRFASD</sequence>
<feature type="chain" id="PRO_5034932864" evidence="2">
    <location>
        <begin position="21"/>
        <end position="255"/>
    </location>
</feature>
<gene>
    <name evidence="3" type="ORF">FPANT_12146</name>
</gene>
<evidence type="ECO:0000256" key="2">
    <source>
        <dbReference type="SAM" id="SignalP"/>
    </source>
</evidence>
<reference evidence="3 4" key="1">
    <citation type="submission" date="2020-05" db="EMBL/GenBank/DDBJ databases">
        <title>Identification and distribution of gene clusters putatively required for synthesis of sphingolipid metabolism inhibitors in phylogenetically diverse species of the filamentous fungus Fusarium.</title>
        <authorList>
            <person name="Kim H.-S."/>
            <person name="Busman M."/>
            <person name="Brown D.W."/>
            <person name="Divon H."/>
            <person name="Uhlig S."/>
            <person name="Proctor R.H."/>
        </authorList>
    </citation>
    <scope>NUCLEOTIDE SEQUENCE [LARGE SCALE GENOMIC DNA]</scope>
    <source>
        <strain evidence="3 4">NRRL 25211</strain>
    </source>
</reference>
<dbReference type="AlphaFoldDB" id="A0A8H5KKE5"/>
<feature type="signal peptide" evidence="2">
    <location>
        <begin position="1"/>
        <end position="20"/>
    </location>
</feature>
<feature type="region of interest" description="Disordered" evidence="1">
    <location>
        <begin position="202"/>
        <end position="235"/>
    </location>
</feature>
<keyword evidence="4" id="KW-1185">Reference proteome</keyword>
<comment type="caution">
    <text evidence="3">The sequence shown here is derived from an EMBL/GenBank/DDBJ whole genome shotgun (WGS) entry which is preliminary data.</text>
</comment>
<dbReference type="Proteomes" id="UP000544095">
    <property type="component" value="Unassembled WGS sequence"/>
</dbReference>
<protein>
    <submittedName>
        <fullName evidence="3">Uncharacterized protein</fullName>
    </submittedName>
</protein>
<proteinExistence type="predicted"/>
<evidence type="ECO:0000313" key="4">
    <source>
        <dbReference type="Proteomes" id="UP000544095"/>
    </source>
</evidence>
<evidence type="ECO:0000256" key="1">
    <source>
        <dbReference type="SAM" id="MobiDB-lite"/>
    </source>
</evidence>
<keyword evidence="2" id="KW-0732">Signal</keyword>
<organism evidence="3 4">
    <name type="scientific">Fusarium pseudoanthophilum</name>
    <dbReference type="NCBI Taxonomy" id="48495"/>
    <lineage>
        <taxon>Eukaryota</taxon>
        <taxon>Fungi</taxon>
        <taxon>Dikarya</taxon>
        <taxon>Ascomycota</taxon>
        <taxon>Pezizomycotina</taxon>
        <taxon>Sordariomycetes</taxon>
        <taxon>Hypocreomycetidae</taxon>
        <taxon>Hypocreales</taxon>
        <taxon>Nectriaceae</taxon>
        <taxon>Fusarium</taxon>
        <taxon>Fusarium fujikuroi species complex</taxon>
    </lineage>
</organism>
<accession>A0A8H5KKE5</accession>